<dbReference type="EMBL" id="OBEJ01000003">
    <property type="protein sequence ID" value="SNZ16130.1"/>
    <property type="molecule type" value="Genomic_DNA"/>
</dbReference>
<dbReference type="Pfam" id="PF24034">
    <property type="entry name" value="DUF7343"/>
    <property type="match status" value="1"/>
</dbReference>
<reference evidence="5 6" key="1">
    <citation type="submission" date="2017-09" db="EMBL/GenBank/DDBJ databases">
        <authorList>
            <person name="Ehlers B."/>
            <person name="Leendertz F.H."/>
        </authorList>
    </citation>
    <scope>NUCLEOTIDE SEQUENCE [LARGE SCALE GENOMIC DNA]</scope>
    <source>
        <strain evidence="5 6">DSM 27208</strain>
    </source>
</reference>
<protein>
    <recommendedName>
        <fullName evidence="7">IclR helix-turn-helix domain-containing protein</fullName>
    </recommendedName>
</protein>
<name>A0A285P326_NATPI</name>
<evidence type="ECO:0000259" key="3">
    <source>
        <dbReference type="Pfam" id="PF24034"/>
    </source>
</evidence>
<keyword evidence="6" id="KW-1185">Reference proteome</keyword>
<dbReference type="InterPro" id="IPR055769">
    <property type="entry name" value="DUF7345"/>
</dbReference>
<evidence type="ECO:0000259" key="4">
    <source>
        <dbReference type="Pfam" id="PF24036"/>
    </source>
</evidence>
<dbReference type="Pfam" id="PF24036">
    <property type="entry name" value="DUF7345"/>
    <property type="match status" value="1"/>
</dbReference>
<dbReference type="OrthoDB" id="147932at2157"/>
<sequence length="436" mass="45269">MRVRAALLIVPLLFALLVAPTAAASPGIPGSADGTSQLAGSTAIQSDGTNQTELRQVFRINLTADGDARWTATTRIHGIDTPDERESFNDLAREHEAGHAEAGYSTETFEPFVANASAATGREMSITDVNHSARLANETGYLSFSFTWTNFAQVEGENVVLGDAFQTETGTWLPRLEAGQRLVIAAPPGYAFDSWNFGTSPDGGVDSGTAAWTGPTSFDAGDIEATYVPTGDTGGPDPPGPDPSLGTAPLVGGGLLAVLLGLAVAWYASDLRREDVMAYVDSLADADGSSVAAGDGGEARSQASTDVDDADPTPSPADEAAPESGTTEAGGGRATAESASTAATASGAEQAVTDADDEDADQVDPELLSDEERVERLLQQNGGRMKQASIVTETGWSNAKVSQLLSAMDDDDRVDKLRIGRENLISLPDEDVTDGE</sequence>
<dbReference type="Proteomes" id="UP000219453">
    <property type="component" value="Unassembled WGS sequence"/>
</dbReference>
<evidence type="ECO:0000256" key="1">
    <source>
        <dbReference type="SAM" id="MobiDB-lite"/>
    </source>
</evidence>
<proteinExistence type="predicted"/>
<feature type="transmembrane region" description="Helical" evidence="2">
    <location>
        <begin position="248"/>
        <end position="268"/>
    </location>
</feature>
<keyword evidence="2" id="KW-0472">Membrane</keyword>
<feature type="compositionally biased region" description="Low complexity" evidence="1">
    <location>
        <begin position="334"/>
        <end position="353"/>
    </location>
</feature>
<evidence type="ECO:0000313" key="6">
    <source>
        <dbReference type="Proteomes" id="UP000219453"/>
    </source>
</evidence>
<feature type="compositionally biased region" description="Polar residues" evidence="1">
    <location>
        <begin position="389"/>
        <end position="398"/>
    </location>
</feature>
<gene>
    <name evidence="5" type="ORF">SAMN06269185_2703</name>
</gene>
<keyword evidence="2" id="KW-0812">Transmembrane</keyword>
<dbReference type="RefSeq" id="WP_097009582.1">
    <property type="nucleotide sequence ID" value="NZ_OBEJ01000003.1"/>
</dbReference>
<keyword evidence="2" id="KW-1133">Transmembrane helix</keyword>
<evidence type="ECO:0000256" key="2">
    <source>
        <dbReference type="SAM" id="Phobius"/>
    </source>
</evidence>
<feature type="region of interest" description="Disordered" evidence="1">
    <location>
        <begin position="228"/>
        <end position="247"/>
    </location>
</feature>
<feature type="compositionally biased region" description="Polar residues" evidence="1">
    <location>
        <begin position="33"/>
        <end position="46"/>
    </location>
</feature>
<feature type="region of interest" description="Disordered" evidence="1">
    <location>
        <begin position="288"/>
        <end position="364"/>
    </location>
</feature>
<feature type="region of interest" description="Disordered" evidence="1">
    <location>
        <begin position="379"/>
        <end position="398"/>
    </location>
</feature>
<feature type="compositionally biased region" description="Acidic residues" evidence="1">
    <location>
        <begin position="354"/>
        <end position="364"/>
    </location>
</feature>
<feature type="domain" description="DUF7343" evidence="3">
    <location>
        <begin position="367"/>
        <end position="428"/>
    </location>
</feature>
<organism evidence="5 6">
    <name type="scientific">Natronoarchaeum philippinense</name>
    <dbReference type="NCBI Taxonomy" id="558529"/>
    <lineage>
        <taxon>Archaea</taxon>
        <taxon>Methanobacteriati</taxon>
        <taxon>Methanobacteriota</taxon>
        <taxon>Stenosarchaea group</taxon>
        <taxon>Halobacteria</taxon>
        <taxon>Halobacteriales</taxon>
        <taxon>Natronoarchaeaceae</taxon>
    </lineage>
</organism>
<dbReference type="AlphaFoldDB" id="A0A285P326"/>
<dbReference type="InterPro" id="IPR055767">
    <property type="entry name" value="DUF7343"/>
</dbReference>
<accession>A0A285P326</accession>
<evidence type="ECO:0000313" key="5">
    <source>
        <dbReference type="EMBL" id="SNZ16130.1"/>
    </source>
</evidence>
<evidence type="ECO:0008006" key="7">
    <source>
        <dbReference type="Google" id="ProtNLM"/>
    </source>
</evidence>
<feature type="domain" description="DUF7345" evidence="4">
    <location>
        <begin position="59"/>
        <end position="190"/>
    </location>
</feature>
<feature type="region of interest" description="Disordered" evidence="1">
    <location>
        <begin position="25"/>
        <end position="46"/>
    </location>
</feature>